<proteinExistence type="predicted"/>
<comment type="caution">
    <text evidence="2">The sequence shown here is derived from an EMBL/GenBank/DDBJ whole genome shotgun (WGS) entry which is preliminary data.</text>
</comment>
<dbReference type="EMBL" id="BJHV01000001">
    <property type="protein sequence ID" value="GDY41257.1"/>
    <property type="molecule type" value="Genomic_DNA"/>
</dbReference>
<evidence type="ECO:0000313" key="3">
    <source>
        <dbReference type="Proteomes" id="UP000299290"/>
    </source>
</evidence>
<evidence type="ECO:0000313" key="2">
    <source>
        <dbReference type="EMBL" id="GDY41257.1"/>
    </source>
</evidence>
<name>A0A4D4K4K9_9ACTN</name>
<dbReference type="Proteomes" id="UP000299290">
    <property type="component" value="Unassembled WGS sequence"/>
</dbReference>
<reference evidence="2 3" key="1">
    <citation type="journal article" date="2020" name="Int. J. Syst. Evol. Microbiol.">
        <title>Reclassification of Streptomyces castelarensis and Streptomyces sporoclivatus as later heterotypic synonyms of Streptomyces antimycoticus.</title>
        <authorList>
            <person name="Komaki H."/>
            <person name="Tamura T."/>
        </authorList>
    </citation>
    <scope>NUCLEOTIDE SEQUENCE [LARGE SCALE GENOMIC DNA]</scope>
    <source>
        <strain evidence="2 3">NBRC 12839</strain>
    </source>
</reference>
<keyword evidence="3" id="KW-1185">Reference proteome</keyword>
<evidence type="ECO:0000256" key="1">
    <source>
        <dbReference type="SAM" id="MobiDB-lite"/>
    </source>
</evidence>
<accession>A0A4D4K4K9</accession>
<feature type="region of interest" description="Disordered" evidence="1">
    <location>
        <begin position="1"/>
        <end position="24"/>
    </location>
</feature>
<gene>
    <name evidence="2" type="ORF">SANT12839_021390</name>
</gene>
<organism evidence="2 3">
    <name type="scientific">Streptomyces antimycoticus</name>
    <dbReference type="NCBI Taxonomy" id="68175"/>
    <lineage>
        <taxon>Bacteria</taxon>
        <taxon>Bacillati</taxon>
        <taxon>Actinomycetota</taxon>
        <taxon>Actinomycetes</taxon>
        <taxon>Kitasatosporales</taxon>
        <taxon>Streptomycetaceae</taxon>
        <taxon>Streptomyces</taxon>
        <taxon>Streptomyces violaceusniger group</taxon>
    </lineage>
</organism>
<dbReference type="AlphaFoldDB" id="A0A4D4K4K9"/>
<protein>
    <recommendedName>
        <fullName evidence="4">Transposase</fullName>
    </recommendedName>
</protein>
<feature type="region of interest" description="Disordered" evidence="1">
    <location>
        <begin position="100"/>
        <end position="123"/>
    </location>
</feature>
<sequence>MGGNPIAHALTRPPASRAAPVYRPHRNDASHQTWRSFLRAQARTLLACDFMHVDTVFLRRLDVFFVMEIASRRVHVLGVTAHPTGARVTQLARNLLMATTPDESYPRPPWLPHRPQGIPSSAA</sequence>
<evidence type="ECO:0008006" key="4">
    <source>
        <dbReference type="Google" id="ProtNLM"/>
    </source>
</evidence>